<accession>A0ACC2UQF6</accession>
<organism evidence="1 2">
    <name type="scientific">Entomophthora muscae</name>
    <dbReference type="NCBI Taxonomy" id="34485"/>
    <lineage>
        <taxon>Eukaryota</taxon>
        <taxon>Fungi</taxon>
        <taxon>Fungi incertae sedis</taxon>
        <taxon>Zoopagomycota</taxon>
        <taxon>Entomophthoromycotina</taxon>
        <taxon>Entomophthoromycetes</taxon>
        <taxon>Entomophthorales</taxon>
        <taxon>Entomophthoraceae</taxon>
        <taxon>Entomophthora</taxon>
    </lineage>
</organism>
<dbReference type="Proteomes" id="UP001165960">
    <property type="component" value="Unassembled WGS sequence"/>
</dbReference>
<dbReference type="EMBL" id="QTSX02000105">
    <property type="protein sequence ID" value="KAJ9088577.1"/>
    <property type="molecule type" value="Genomic_DNA"/>
</dbReference>
<evidence type="ECO:0000313" key="1">
    <source>
        <dbReference type="EMBL" id="KAJ9088577.1"/>
    </source>
</evidence>
<reference evidence="1" key="1">
    <citation type="submission" date="2022-04" db="EMBL/GenBank/DDBJ databases">
        <title>Genome of the entomopathogenic fungus Entomophthora muscae.</title>
        <authorList>
            <person name="Elya C."/>
            <person name="Lovett B.R."/>
            <person name="Lee E."/>
            <person name="Macias A.M."/>
            <person name="Hajek A.E."/>
            <person name="De Bivort B.L."/>
            <person name="Kasson M.T."/>
            <person name="De Fine Licht H.H."/>
            <person name="Stajich J.E."/>
        </authorList>
    </citation>
    <scope>NUCLEOTIDE SEQUENCE</scope>
    <source>
        <strain evidence="1">Berkeley</strain>
    </source>
</reference>
<protein>
    <submittedName>
        <fullName evidence="1">Uncharacterized protein</fullName>
    </submittedName>
</protein>
<evidence type="ECO:0000313" key="2">
    <source>
        <dbReference type="Proteomes" id="UP001165960"/>
    </source>
</evidence>
<name>A0ACC2UQF6_9FUNG</name>
<sequence length="82" mass="9126">MAGGLELPGVVLWLHLIVRQRKEIRFIGGGGEWFLEACFEASFLLPEEEAGSLAAFSFLAQHYFVGSDCHSKSHNARDYLAK</sequence>
<keyword evidence="2" id="KW-1185">Reference proteome</keyword>
<comment type="caution">
    <text evidence="1">The sequence shown here is derived from an EMBL/GenBank/DDBJ whole genome shotgun (WGS) entry which is preliminary data.</text>
</comment>
<gene>
    <name evidence="1" type="ORF">DSO57_1021606</name>
</gene>
<proteinExistence type="predicted"/>